<evidence type="ECO:0000256" key="6">
    <source>
        <dbReference type="ARBA" id="ARBA00022777"/>
    </source>
</evidence>
<protein>
    <recommendedName>
        <fullName evidence="2">histidine kinase</fullName>
        <ecNumber evidence="2">2.7.13.3</ecNumber>
    </recommendedName>
</protein>
<dbReference type="AlphaFoldDB" id="A0A1G8S8M6"/>
<dbReference type="InterPro" id="IPR011102">
    <property type="entry name" value="Sig_transdc_His_kinase_HWE"/>
</dbReference>
<evidence type="ECO:0000256" key="2">
    <source>
        <dbReference type="ARBA" id="ARBA00012438"/>
    </source>
</evidence>
<proteinExistence type="predicted"/>
<evidence type="ECO:0000256" key="4">
    <source>
        <dbReference type="ARBA" id="ARBA00022679"/>
    </source>
</evidence>
<keyword evidence="5" id="KW-0547">Nucleotide-binding</keyword>
<dbReference type="EC" id="2.7.13.3" evidence="2"/>
<sequence length="352" mass="38147">MRDSGRSDEIIALQSAESGMQLGRALLHALHNAGISVLYQDREMKTVWARNMRPPWISDTVVSDTVVSDMGVSDTGDGNGILPLAQAERIGAAKRKVVASGNPEHLELSIPADDGVRWFQIWIDADHDDGGAVQGVVTTMVETTEQKRREQTLKTLLREVSHRSKNLLAIIQSIATQTSRYSDTLSDFLTRFRGRLQSLASSQDLVTSSNWRGAALRELVSGQVGRYGADPVRSLRFRGANPYLNPNAALHIGLAMHELAVNSVSYGALSRADGFVEVTADLTAASAGETALSLTWAEAIGANDNQPSEKRFGSVALERVVPASLNGTAKLEISGDRLEYHLVVPRGNFETD</sequence>
<dbReference type="Pfam" id="PF07536">
    <property type="entry name" value="HWE_HK"/>
    <property type="match status" value="1"/>
</dbReference>
<evidence type="ECO:0000256" key="7">
    <source>
        <dbReference type="ARBA" id="ARBA00022840"/>
    </source>
</evidence>
<evidence type="ECO:0000256" key="1">
    <source>
        <dbReference type="ARBA" id="ARBA00000085"/>
    </source>
</evidence>
<dbReference type="PANTHER" id="PTHR41523">
    <property type="entry name" value="TWO-COMPONENT SYSTEM SENSOR PROTEIN"/>
    <property type="match status" value="1"/>
</dbReference>
<dbReference type="InterPro" id="IPR035965">
    <property type="entry name" value="PAS-like_dom_sf"/>
</dbReference>
<evidence type="ECO:0000313" key="9">
    <source>
        <dbReference type="EMBL" id="SDJ25533.1"/>
    </source>
</evidence>
<feature type="domain" description="Signal transduction histidine kinase HWE region" evidence="8">
    <location>
        <begin position="159"/>
        <end position="241"/>
    </location>
</feature>
<name>A0A1G8S8M6_9HYPH</name>
<keyword evidence="10" id="KW-1185">Reference proteome</keyword>
<dbReference type="GO" id="GO:0004673">
    <property type="term" value="F:protein histidine kinase activity"/>
    <property type="evidence" value="ECO:0007669"/>
    <property type="project" value="UniProtKB-EC"/>
</dbReference>
<dbReference type="SMART" id="SM00911">
    <property type="entry name" value="HWE_HK"/>
    <property type="match status" value="1"/>
</dbReference>
<keyword evidence="3" id="KW-0597">Phosphoprotein</keyword>
<evidence type="ECO:0000259" key="8">
    <source>
        <dbReference type="SMART" id="SM00911"/>
    </source>
</evidence>
<evidence type="ECO:0000256" key="3">
    <source>
        <dbReference type="ARBA" id="ARBA00022553"/>
    </source>
</evidence>
<dbReference type="Gene3D" id="3.30.450.20">
    <property type="entry name" value="PAS domain"/>
    <property type="match status" value="1"/>
</dbReference>
<evidence type="ECO:0000313" key="10">
    <source>
        <dbReference type="Proteomes" id="UP000198894"/>
    </source>
</evidence>
<dbReference type="Proteomes" id="UP000198894">
    <property type="component" value="Unassembled WGS sequence"/>
</dbReference>
<reference evidence="10" key="1">
    <citation type="submission" date="2016-10" db="EMBL/GenBank/DDBJ databases">
        <authorList>
            <person name="Varghese N."/>
            <person name="Submissions S."/>
        </authorList>
    </citation>
    <scope>NUCLEOTIDE SEQUENCE [LARGE SCALE GENOMIC DNA]</scope>
    <source>
        <strain evidence="10">CGMCC 1.11022</strain>
    </source>
</reference>
<dbReference type="GO" id="GO:0005524">
    <property type="term" value="F:ATP binding"/>
    <property type="evidence" value="ECO:0007669"/>
    <property type="project" value="UniProtKB-KW"/>
</dbReference>
<dbReference type="PANTHER" id="PTHR41523:SF7">
    <property type="entry name" value="HISTIDINE KINASE"/>
    <property type="match status" value="1"/>
</dbReference>
<keyword evidence="6 9" id="KW-0418">Kinase</keyword>
<accession>A0A1G8S8M6</accession>
<keyword evidence="7" id="KW-0067">ATP-binding</keyword>
<gene>
    <name evidence="9" type="ORF">SAMN05428953_105137</name>
</gene>
<dbReference type="EMBL" id="FNEE01000005">
    <property type="protein sequence ID" value="SDJ25533.1"/>
    <property type="molecule type" value="Genomic_DNA"/>
</dbReference>
<organism evidence="9 10">
    <name type="scientific">Mesorhizobium muleiense</name>
    <dbReference type="NCBI Taxonomy" id="1004279"/>
    <lineage>
        <taxon>Bacteria</taxon>
        <taxon>Pseudomonadati</taxon>
        <taxon>Pseudomonadota</taxon>
        <taxon>Alphaproteobacteria</taxon>
        <taxon>Hyphomicrobiales</taxon>
        <taxon>Phyllobacteriaceae</taxon>
        <taxon>Mesorhizobium</taxon>
    </lineage>
</organism>
<evidence type="ECO:0000256" key="5">
    <source>
        <dbReference type="ARBA" id="ARBA00022741"/>
    </source>
</evidence>
<dbReference type="SUPFAM" id="SSF55785">
    <property type="entry name" value="PYP-like sensor domain (PAS domain)"/>
    <property type="match status" value="1"/>
</dbReference>
<keyword evidence="4" id="KW-0808">Transferase</keyword>
<comment type="catalytic activity">
    <reaction evidence="1">
        <text>ATP + protein L-histidine = ADP + protein N-phospho-L-histidine.</text>
        <dbReference type="EC" id="2.7.13.3"/>
    </reaction>
</comment>